<protein>
    <submittedName>
        <fullName evidence="5">D-isomer specific 2-hydroxyacid dehydrogenase,NAD-binding</fullName>
    </submittedName>
</protein>
<dbReference type="GeneID" id="9833612"/>
<dbReference type="KEGG" id="ota:OT_ostta11g01740"/>
<dbReference type="GO" id="GO:0016491">
    <property type="term" value="F:oxidoreductase activity"/>
    <property type="evidence" value="ECO:0007669"/>
    <property type="project" value="UniProtKB-KW"/>
</dbReference>
<keyword evidence="6" id="KW-1185">Reference proteome</keyword>
<accession>A0A090MC13</accession>
<dbReference type="InterPro" id="IPR006140">
    <property type="entry name" value="D-isomer_DH_NAD-bd"/>
</dbReference>
<reference evidence="6" key="1">
    <citation type="journal article" date="2006" name="Proc. Natl. Acad. Sci. U.S.A.">
        <title>Genome analysis of the smallest free-living eukaryote Ostreococcus tauri unveils many unique features.</title>
        <authorList>
            <person name="Derelle E."/>
            <person name="Ferraz C."/>
            <person name="Rombauts S."/>
            <person name="Rouze P."/>
            <person name="Worden A.Z."/>
            <person name="Robbens S."/>
            <person name="Partensky F."/>
            <person name="Degroeve S."/>
            <person name="Echeynie S."/>
            <person name="Cooke R."/>
            <person name="Saeys Y."/>
            <person name="Wuyts J."/>
            <person name="Jabbari K."/>
            <person name="Bowler C."/>
            <person name="Panaud O."/>
            <person name="Piegu B."/>
            <person name="Ball S.G."/>
            <person name="Ral J.-P."/>
            <person name="Bouget F.-Y."/>
            <person name="Piganeau G."/>
            <person name="De Baets B."/>
            <person name="Picard A."/>
            <person name="Delseny M."/>
            <person name="Demaille J."/>
            <person name="Van de Peer Y."/>
            <person name="Moreau H."/>
        </authorList>
    </citation>
    <scope>NUCLEOTIDE SEQUENCE [LARGE SCALE GENOMIC DNA]</scope>
    <source>
        <strain evidence="6">OTTH 0595 / CCAP 157/2 / RCC745</strain>
    </source>
</reference>
<keyword evidence="2" id="KW-0520">NAD</keyword>
<name>A0A090MC13_OSTTA</name>
<dbReference type="OrthoDB" id="496145at2759"/>
<dbReference type="AlphaFoldDB" id="A0A090MC13"/>
<evidence type="ECO:0000259" key="4">
    <source>
        <dbReference type="SMART" id="SM00997"/>
    </source>
</evidence>
<proteinExistence type="predicted"/>
<gene>
    <name evidence="5" type="ORF">OT_ostta11g01740</name>
</gene>
<dbReference type="SMART" id="SM00997">
    <property type="entry name" value="AdoHcyase_NAD"/>
    <property type="match status" value="1"/>
</dbReference>
<dbReference type="RefSeq" id="XP_003081992.2">
    <property type="nucleotide sequence ID" value="XM_003081944.2"/>
</dbReference>
<dbReference type="InParanoid" id="A0A090MC13"/>
<feature type="domain" description="S-adenosyl-L-homocysteine hydrolase NAD binding" evidence="4">
    <location>
        <begin position="154"/>
        <end position="310"/>
    </location>
</feature>
<evidence type="ECO:0000256" key="3">
    <source>
        <dbReference type="ARBA" id="ARBA00029440"/>
    </source>
</evidence>
<dbReference type="EMBL" id="CAID01000011">
    <property type="protein sequence ID" value="CEF99639.1"/>
    <property type="molecule type" value="Genomic_DNA"/>
</dbReference>
<keyword evidence="1" id="KW-0560">Oxidoreductase</keyword>
<sequence>MATAGAPPRAPAHLCVVTSEALRGSNTLRRIERECADGAFASVTVGSAREDFERVLSDGRGGSIAMLWWFANRELTEGFAKDARVLERKTWTHSGSAGVDHLLAIPALREHSSVMTNGRGAFSASLGEWGVFACMHFAKGVDIFRNAQREGKWIRRTVGMIEGKRMCVVGYGDIGQHVARRAKAMGMRVSAVRRFPEKTSPNDDSVEKVLAFNAIKEAVSDADYVIVALPSTDETKNFIDAGVLGAMKNSAVIVNLGRGSTVDEPALVEALKSKTIAGAALDVFAVEPLPKNHPFYEMENVLMSFHCADLTDDYHDLAMDCFVKHAEQFATGAPFTNVVDKSLGY</sequence>
<dbReference type="Pfam" id="PF02826">
    <property type="entry name" value="2-Hacid_dh_C"/>
    <property type="match status" value="1"/>
</dbReference>
<dbReference type="STRING" id="70448.A0A090MC13"/>
<evidence type="ECO:0000313" key="5">
    <source>
        <dbReference type="EMBL" id="CEF99639.1"/>
    </source>
</evidence>
<dbReference type="SUPFAM" id="SSF51735">
    <property type="entry name" value="NAD(P)-binding Rossmann-fold domains"/>
    <property type="match status" value="1"/>
</dbReference>
<organism evidence="5 6">
    <name type="scientific">Ostreococcus tauri</name>
    <name type="common">Marine green alga</name>
    <dbReference type="NCBI Taxonomy" id="70448"/>
    <lineage>
        <taxon>Eukaryota</taxon>
        <taxon>Viridiplantae</taxon>
        <taxon>Chlorophyta</taxon>
        <taxon>Mamiellophyceae</taxon>
        <taxon>Mamiellales</taxon>
        <taxon>Bathycoccaceae</taxon>
        <taxon>Ostreococcus</taxon>
    </lineage>
</organism>
<dbReference type="InterPro" id="IPR015878">
    <property type="entry name" value="Ado_hCys_hydrolase_NAD-bd"/>
</dbReference>
<dbReference type="PANTHER" id="PTHR43333">
    <property type="entry name" value="2-HACID_DH_C DOMAIN-CONTAINING PROTEIN"/>
    <property type="match status" value="1"/>
</dbReference>
<comment type="caution">
    <text evidence="5">The sequence shown here is derived from an EMBL/GenBank/DDBJ whole genome shotgun (WGS) entry which is preliminary data.</text>
</comment>
<reference evidence="5 6" key="2">
    <citation type="journal article" date="2014" name="BMC Genomics">
        <title>An improved genome of the model marine alga Ostreococcus tauri unfolds by assessing Illumina de novo assemblies.</title>
        <authorList>
            <person name="Blanc-Mathieu R."/>
            <person name="Verhelst B."/>
            <person name="Derelle E."/>
            <person name="Rombauts S."/>
            <person name="Bouget F.Y."/>
            <person name="Carre I."/>
            <person name="Chateau A."/>
            <person name="Eyre-Walker A."/>
            <person name="Grimsley N."/>
            <person name="Moreau H."/>
            <person name="Piegu B."/>
            <person name="Rivals E."/>
            <person name="Schackwitz W."/>
            <person name="Van de Peer Y."/>
            <person name="Piganeau G."/>
        </authorList>
    </citation>
    <scope>NUCLEOTIDE SEQUENCE [LARGE SCALE GENOMIC DNA]</scope>
    <source>
        <strain evidence="6">OTTH 0595 / CCAP 157/2 / RCC745</strain>
    </source>
</reference>
<evidence type="ECO:0000313" key="6">
    <source>
        <dbReference type="Proteomes" id="UP000009170"/>
    </source>
</evidence>
<dbReference type="InterPro" id="IPR036291">
    <property type="entry name" value="NAD(P)-bd_dom_sf"/>
</dbReference>
<comment type="pathway">
    <text evidence="3">Amino-acid biosynthesis.</text>
</comment>
<evidence type="ECO:0000256" key="1">
    <source>
        <dbReference type="ARBA" id="ARBA00023002"/>
    </source>
</evidence>
<dbReference type="CDD" id="cd05300">
    <property type="entry name" value="2-Hacid_dh_1"/>
    <property type="match status" value="1"/>
</dbReference>
<dbReference type="PANTHER" id="PTHR43333:SF1">
    <property type="entry name" value="D-ISOMER SPECIFIC 2-HYDROXYACID DEHYDROGENASE NAD-BINDING DOMAIN-CONTAINING PROTEIN"/>
    <property type="match status" value="1"/>
</dbReference>
<dbReference type="GO" id="GO:0051287">
    <property type="term" value="F:NAD binding"/>
    <property type="evidence" value="ECO:0007669"/>
    <property type="project" value="InterPro"/>
</dbReference>
<dbReference type="Gene3D" id="3.40.50.720">
    <property type="entry name" value="NAD(P)-binding Rossmann-like Domain"/>
    <property type="match status" value="2"/>
</dbReference>
<dbReference type="Proteomes" id="UP000009170">
    <property type="component" value="Unassembled WGS sequence"/>
</dbReference>
<evidence type="ECO:0000256" key="2">
    <source>
        <dbReference type="ARBA" id="ARBA00023027"/>
    </source>
</evidence>